<comment type="caution">
    <text evidence="2">The sequence shown here is derived from an EMBL/GenBank/DDBJ whole genome shotgun (WGS) entry which is preliminary data.</text>
</comment>
<dbReference type="EMBL" id="CM029045">
    <property type="protein sequence ID" value="KAG2597455.1"/>
    <property type="molecule type" value="Genomic_DNA"/>
</dbReference>
<accession>A0A8T0SK23</accession>
<evidence type="ECO:0000256" key="1">
    <source>
        <dbReference type="SAM" id="MobiDB-lite"/>
    </source>
</evidence>
<gene>
    <name evidence="2" type="ORF">PVAP13_5KG230921</name>
</gene>
<proteinExistence type="predicted"/>
<evidence type="ECO:0000313" key="2">
    <source>
        <dbReference type="EMBL" id="KAG2597455.1"/>
    </source>
</evidence>
<dbReference type="AlphaFoldDB" id="A0A8T0SK23"/>
<name>A0A8T0SK23_PANVG</name>
<sequence length="40" mass="4826">MMRDLLRITLWRQQKERKLPDMSPSSYPPPTGTYDEYVPK</sequence>
<dbReference type="Proteomes" id="UP000823388">
    <property type="component" value="Chromosome 5K"/>
</dbReference>
<reference evidence="2 3" key="1">
    <citation type="submission" date="2020-05" db="EMBL/GenBank/DDBJ databases">
        <title>WGS assembly of Panicum virgatum.</title>
        <authorList>
            <person name="Lovell J.T."/>
            <person name="Jenkins J."/>
            <person name="Shu S."/>
            <person name="Juenger T.E."/>
            <person name="Schmutz J."/>
        </authorList>
    </citation>
    <scope>NUCLEOTIDE SEQUENCE [LARGE SCALE GENOMIC DNA]</scope>
    <source>
        <strain evidence="3">cv. AP13</strain>
    </source>
</reference>
<organism evidence="2 3">
    <name type="scientific">Panicum virgatum</name>
    <name type="common">Blackwell switchgrass</name>
    <dbReference type="NCBI Taxonomy" id="38727"/>
    <lineage>
        <taxon>Eukaryota</taxon>
        <taxon>Viridiplantae</taxon>
        <taxon>Streptophyta</taxon>
        <taxon>Embryophyta</taxon>
        <taxon>Tracheophyta</taxon>
        <taxon>Spermatophyta</taxon>
        <taxon>Magnoliopsida</taxon>
        <taxon>Liliopsida</taxon>
        <taxon>Poales</taxon>
        <taxon>Poaceae</taxon>
        <taxon>PACMAD clade</taxon>
        <taxon>Panicoideae</taxon>
        <taxon>Panicodae</taxon>
        <taxon>Paniceae</taxon>
        <taxon>Panicinae</taxon>
        <taxon>Panicum</taxon>
        <taxon>Panicum sect. Hiantes</taxon>
    </lineage>
</organism>
<protein>
    <submittedName>
        <fullName evidence="2">Uncharacterized protein</fullName>
    </submittedName>
</protein>
<evidence type="ECO:0000313" key="3">
    <source>
        <dbReference type="Proteomes" id="UP000823388"/>
    </source>
</evidence>
<feature type="region of interest" description="Disordered" evidence="1">
    <location>
        <begin position="14"/>
        <end position="40"/>
    </location>
</feature>
<keyword evidence="3" id="KW-1185">Reference proteome</keyword>